<evidence type="ECO:0008006" key="3">
    <source>
        <dbReference type="Google" id="ProtNLM"/>
    </source>
</evidence>
<dbReference type="RefSeq" id="WP_380702403.1">
    <property type="nucleotide sequence ID" value="NZ_JBHSAP010000007.1"/>
</dbReference>
<accession>A0ABV8JAR1</accession>
<proteinExistence type="predicted"/>
<sequence length="72" mass="8025">MGNKMMVQFHSINVNAIETASGIFVGENFQNYWSSHNKSNAGFGGVIGWHNTVARNMNTVDDRDHIDTPIDD</sequence>
<protein>
    <recommendedName>
        <fullName evidence="3">Spore germination protein GerPA/GerPF</fullName>
    </recommendedName>
</protein>
<comment type="caution">
    <text evidence="1">The sequence shown here is derived from an EMBL/GenBank/DDBJ whole genome shotgun (WGS) entry which is preliminary data.</text>
</comment>
<evidence type="ECO:0000313" key="1">
    <source>
        <dbReference type="EMBL" id="MFC4075981.1"/>
    </source>
</evidence>
<gene>
    <name evidence="1" type="ORF">ACFOUO_04080</name>
</gene>
<dbReference type="EMBL" id="JBHSAP010000007">
    <property type="protein sequence ID" value="MFC4075981.1"/>
    <property type="molecule type" value="Genomic_DNA"/>
</dbReference>
<evidence type="ECO:0000313" key="2">
    <source>
        <dbReference type="Proteomes" id="UP001595843"/>
    </source>
</evidence>
<organism evidence="1 2">
    <name type="scientific">Salinithrix halophila</name>
    <dbReference type="NCBI Taxonomy" id="1485204"/>
    <lineage>
        <taxon>Bacteria</taxon>
        <taxon>Bacillati</taxon>
        <taxon>Bacillota</taxon>
        <taxon>Bacilli</taxon>
        <taxon>Bacillales</taxon>
        <taxon>Thermoactinomycetaceae</taxon>
        <taxon>Salinithrix</taxon>
    </lineage>
</organism>
<dbReference type="Proteomes" id="UP001595843">
    <property type="component" value="Unassembled WGS sequence"/>
</dbReference>
<reference evidence="2" key="1">
    <citation type="journal article" date="2019" name="Int. J. Syst. Evol. Microbiol.">
        <title>The Global Catalogue of Microorganisms (GCM) 10K type strain sequencing project: providing services to taxonomists for standard genome sequencing and annotation.</title>
        <authorList>
            <consortium name="The Broad Institute Genomics Platform"/>
            <consortium name="The Broad Institute Genome Sequencing Center for Infectious Disease"/>
            <person name="Wu L."/>
            <person name="Ma J."/>
        </authorList>
    </citation>
    <scope>NUCLEOTIDE SEQUENCE [LARGE SCALE GENOMIC DNA]</scope>
    <source>
        <strain evidence="2">IBRC-M 10813</strain>
    </source>
</reference>
<name>A0ABV8JAR1_9BACL</name>
<keyword evidence="2" id="KW-1185">Reference proteome</keyword>